<evidence type="ECO:0000313" key="1">
    <source>
        <dbReference type="EMBL" id="OJT07164.1"/>
    </source>
</evidence>
<sequence length="269" mass="30345">MPMNTLPPEIWLLVKDSIPLSDMRTHVSFYQAASRFAALYDTVADPDAFWEDVCTMCAIGRFPDEHPSVRSWKDIAVECITVDGFCEGSSKHPCGEVLLQRNRDMMRECALRTHKAAVAGEPAPIETNKLLRRDYYGDLAPEVDKKLHPLCARSYATFPGIKHCVADGDWGRELRSSKLQSDYAITVHDVLRAIQADIAEPLRVGELLEYLEDHEHCALHALSYRGVRGTLDRLRTLGDVLATCYVKEVRVVDCTQVPNGAYNIMFYLK</sequence>
<keyword evidence="2" id="KW-1185">Reference proteome</keyword>
<gene>
    <name evidence="1" type="ORF">TRAPUB_1979</name>
</gene>
<dbReference type="EMBL" id="MNAD01001215">
    <property type="protein sequence ID" value="OJT07164.1"/>
    <property type="molecule type" value="Genomic_DNA"/>
</dbReference>
<name>A0A1M2VHT5_TRAPU</name>
<evidence type="ECO:0000313" key="2">
    <source>
        <dbReference type="Proteomes" id="UP000184267"/>
    </source>
</evidence>
<comment type="caution">
    <text evidence="1">The sequence shown here is derived from an EMBL/GenBank/DDBJ whole genome shotgun (WGS) entry which is preliminary data.</text>
</comment>
<proteinExistence type="predicted"/>
<dbReference type="OrthoDB" id="2741479at2759"/>
<dbReference type="AlphaFoldDB" id="A0A1M2VHT5"/>
<protein>
    <submittedName>
        <fullName evidence="1">Uncharacterized protein</fullName>
    </submittedName>
</protein>
<accession>A0A1M2VHT5</accession>
<dbReference type="OMA" id="WKDIAVE"/>
<organism evidence="1 2">
    <name type="scientific">Trametes pubescens</name>
    <name type="common">White-rot fungus</name>
    <dbReference type="NCBI Taxonomy" id="154538"/>
    <lineage>
        <taxon>Eukaryota</taxon>
        <taxon>Fungi</taxon>
        <taxon>Dikarya</taxon>
        <taxon>Basidiomycota</taxon>
        <taxon>Agaricomycotina</taxon>
        <taxon>Agaricomycetes</taxon>
        <taxon>Polyporales</taxon>
        <taxon>Polyporaceae</taxon>
        <taxon>Trametes</taxon>
    </lineage>
</organism>
<reference evidence="1 2" key="1">
    <citation type="submission" date="2016-10" db="EMBL/GenBank/DDBJ databases">
        <title>Genome sequence of the basidiomycete white-rot fungus Trametes pubescens.</title>
        <authorList>
            <person name="Makela M.R."/>
            <person name="Granchi Z."/>
            <person name="Peng M."/>
            <person name="De Vries R.P."/>
            <person name="Grigoriev I."/>
            <person name="Riley R."/>
            <person name="Hilden K."/>
        </authorList>
    </citation>
    <scope>NUCLEOTIDE SEQUENCE [LARGE SCALE GENOMIC DNA]</scope>
    <source>
        <strain evidence="1 2">FBCC735</strain>
    </source>
</reference>
<dbReference type="Proteomes" id="UP000184267">
    <property type="component" value="Unassembled WGS sequence"/>
</dbReference>